<organism evidence="3 4">
    <name type="scientific">Somion occarium</name>
    <dbReference type="NCBI Taxonomy" id="3059160"/>
    <lineage>
        <taxon>Eukaryota</taxon>
        <taxon>Fungi</taxon>
        <taxon>Dikarya</taxon>
        <taxon>Basidiomycota</taxon>
        <taxon>Agaricomycotina</taxon>
        <taxon>Agaricomycetes</taxon>
        <taxon>Polyporales</taxon>
        <taxon>Cerrenaceae</taxon>
        <taxon>Somion</taxon>
    </lineage>
</organism>
<reference evidence="4" key="1">
    <citation type="submission" date="2024-04" db="EMBL/GenBank/DDBJ databases">
        <authorList>
            <person name="Shaw F."/>
            <person name="Minotto A."/>
        </authorList>
    </citation>
    <scope>NUCLEOTIDE SEQUENCE [LARGE SCALE GENOMIC DNA]</scope>
</reference>
<feature type="transmembrane region" description="Helical" evidence="2">
    <location>
        <begin position="270"/>
        <end position="293"/>
    </location>
</feature>
<feature type="compositionally biased region" description="Polar residues" evidence="1">
    <location>
        <begin position="45"/>
        <end position="58"/>
    </location>
</feature>
<evidence type="ECO:0000256" key="1">
    <source>
        <dbReference type="SAM" id="MobiDB-lite"/>
    </source>
</evidence>
<feature type="compositionally biased region" description="Low complexity" evidence="1">
    <location>
        <begin position="539"/>
        <end position="553"/>
    </location>
</feature>
<name>A0ABP1CYT9_9APHY</name>
<feature type="region of interest" description="Disordered" evidence="1">
    <location>
        <begin position="506"/>
        <end position="581"/>
    </location>
</feature>
<dbReference type="EMBL" id="OZ037945">
    <property type="protein sequence ID" value="CAL1700810.1"/>
    <property type="molecule type" value="Genomic_DNA"/>
</dbReference>
<dbReference type="Proteomes" id="UP001497453">
    <property type="component" value="Chromosome 2"/>
</dbReference>
<evidence type="ECO:0000256" key="2">
    <source>
        <dbReference type="SAM" id="Phobius"/>
    </source>
</evidence>
<keyword evidence="4" id="KW-1185">Reference proteome</keyword>
<dbReference type="Pfam" id="PF11204">
    <property type="entry name" value="DUF2985"/>
    <property type="match status" value="1"/>
</dbReference>
<evidence type="ECO:0000313" key="4">
    <source>
        <dbReference type="Proteomes" id="UP001497453"/>
    </source>
</evidence>
<dbReference type="PANTHER" id="PTHR35872">
    <property type="entry name" value="INTEGRAL MEMBRANE PROTEIN (AFU_ORTHOLOGUE AFUA_5G07110)"/>
    <property type="match status" value="1"/>
</dbReference>
<dbReference type="InterPro" id="IPR021369">
    <property type="entry name" value="DUF2985"/>
</dbReference>
<evidence type="ECO:0000313" key="3">
    <source>
        <dbReference type="EMBL" id="CAL1700810.1"/>
    </source>
</evidence>
<feature type="region of interest" description="Disordered" evidence="1">
    <location>
        <begin position="45"/>
        <end position="85"/>
    </location>
</feature>
<protein>
    <submittedName>
        <fullName evidence="3">Uncharacterized protein</fullName>
    </submittedName>
</protein>
<gene>
    <name evidence="3" type="ORF">GFSPODELE1_LOCUS3301</name>
</gene>
<proteinExistence type="predicted"/>
<accession>A0ABP1CYT9</accession>
<sequence length="614" mass="68838">MPSIRVKRSYATIHDTLSDQELLDPTRPSLPGRARSWTNIFGGNSSAVLSSPRPSAQPHTRPRSHTVSGVPPSQDAAGNSSLRVPSRVRMHILNPSRMSATPLQEHTEPSSFIRQVRRSLSSSHHSDRSDMISLEGYNEDVLIPEDPGHEPGRIGRALSISSSQQDDPFEEHHHDDIVEHLDVIDPQIATVSTLTNAANSIVFPPLSFYSRKPVVVLPETPRLPATGADAEKGVQPSQDNLDRHVKDVLTKRDKFRRVMRGVWSYMKTPMGIVVSIYGFLVVFWGCGIVFFLARFINFHNSNTQGFWVEVCQQVETGLFSIPSIGLIPFRTLDTWRICWIWHYKRKTRKLRKEAGLPELYDPDDLPDPVYDENYVHVLTDEEQADLHYQQHKFAQSQTWYRPHGTQTHRAFPIYTALLICGLNDLNSIFQASVSSFDSSNSSDIILRQILLSGTMWGLNRFRRPAWTTATTLPAAFVAGIAAGFYIYWGGRKTKRHEQVEERLRSALEMDDPPPNPAITFTPAVGDSETQPVHESGDAQQQQSPTSTTDSTPTILAPEVHSVDFTGRDDPETLLQQQDRVDSSTSIVVPIADWMTVPSAKDLFGSDVAVQGHER</sequence>
<keyword evidence="2" id="KW-0472">Membrane</keyword>
<keyword evidence="2" id="KW-1133">Transmembrane helix</keyword>
<keyword evidence="2" id="KW-0812">Transmembrane</keyword>
<feature type="transmembrane region" description="Helical" evidence="2">
    <location>
        <begin position="465"/>
        <end position="488"/>
    </location>
</feature>
<dbReference type="PANTHER" id="PTHR35872:SF2">
    <property type="entry name" value="INTEGRAL MEMBRANE PROTEIN (AFU_ORTHOLOGUE AFUA_5G07110)"/>
    <property type="match status" value="1"/>
</dbReference>